<proteinExistence type="predicted"/>
<feature type="compositionally biased region" description="Basic and acidic residues" evidence="1">
    <location>
        <begin position="204"/>
        <end position="217"/>
    </location>
</feature>
<sequence>MLSVNMKSAVCDCKIPDPCIHKLTLKVGKRVFIYHQIEPIGDIWVVDESDGIPVAISLVGKRCISDNPQCPKAIFYSPDNPAFQFHELAKNPIKGPGTEDKIHFSNHTLPVDPIENDPLGFIEVSLFQPGALNHLPHTDYILELTQCYGQPFITRSFPLADDKVKALLLGPVDALYTTIHVLPQYEWTLDVTIGAEQEVRERSVAERKAEALEERKKANPHAKRPGENWHKRTAGYELTDTLTVDGSFAYTLGPYSHTFTSELEEEFKTKRRKLGLVDKGLQAVDTLQKLFSSEGSQEIKLLDMEIQTPEIKLSGGSKLVNAPQGNEAYFEQAVAVELAPLMGIKLRLDLIQAFATEFGVEKLIALIREQGLKGKAAVDDGRDGAYLGAQLDMVLEGALNLSFKYASNEEREMEFQLGDMVKGTLAIRAETNIQAGFKYYLVEGYFKAGADIEAEGCFELDKQDNGLYLVFFHEGIVASYYVEYGVGKGITKNNDDSIKQNSKLGDKKQKKWEIYLKLPKEKSTYKLRLSQ</sequence>
<dbReference type="Proteomes" id="UP000034866">
    <property type="component" value="Chromosome"/>
</dbReference>
<name>A0A0F7LS91_9GAMM</name>
<reference evidence="3" key="2">
    <citation type="submission" date="2015-03" db="EMBL/GenBank/DDBJ databases">
        <title>Genome sequence of Azospirillum thiophilum strain DSM 21654T.</title>
        <authorList>
            <person name="Kwak Y."/>
            <person name="Shin J.-H."/>
        </authorList>
    </citation>
    <scope>NUCLEOTIDE SEQUENCE [LARGE SCALE GENOMIC DNA]</scope>
    <source>
        <strain evidence="3">DSM 15199</strain>
    </source>
</reference>
<accession>A0A0F7LS91</accession>
<dbReference type="RefSeq" id="WP_046976477.1">
    <property type="nucleotide sequence ID" value="NZ_CP011104.1"/>
</dbReference>
<dbReference type="STRING" id="230089.VY86_21325"/>
<dbReference type="KEGG" id="ptt:VY86_21325"/>
<dbReference type="PATRIC" id="fig|230089.6.peg.4813"/>
<evidence type="ECO:0000313" key="2">
    <source>
        <dbReference type="EMBL" id="AKH65525.1"/>
    </source>
</evidence>
<dbReference type="AlphaFoldDB" id="A0A0F7LS91"/>
<gene>
    <name evidence="2" type="ORF">VY86_21325</name>
</gene>
<dbReference type="OrthoDB" id="6628213at2"/>
<keyword evidence="3" id="KW-1185">Reference proteome</keyword>
<evidence type="ECO:0000313" key="3">
    <source>
        <dbReference type="Proteomes" id="UP000034866"/>
    </source>
</evidence>
<reference evidence="2 3" key="1">
    <citation type="journal article" date="2015" name="J. Biotechnol.">
        <title>Complete genome sequence of Photorhabdus temperata subsp. thracensis 39-8(T), an entomopathogenic bacterium for the improved commercial bioinsecticide.</title>
        <authorList>
            <person name="Kwak Y."/>
            <person name="Shin J.H."/>
        </authorList>
    </citation>
    <scope>NUCLEOTIDE SEQUENCE [LARGE SCALE GENOMIC DNA]</scope>
    <source>
        <strain evidence="2 3">DSM 15199</strain>
    </source>
</reference>
<evidence type="ECO:0000256" key="1">
    <source>
        <dbReference type="SAM" id="MobiDB-lite"/>
    </source>
</evidence>
<feature type="region of interest" description="Disordered" evidence="1">
    <location>
        <begin position="204"/>
        <end position="229"/>
    </location>
</feature>
<dbReference type="EMBL" id="CP011104">
    <property type="protein sequence ID" value="AKH65525.1"/>
    <property type="molecule type" value="Genomic_DNA"/>
</dbReference>
<organism evidence="2 3">
    <name type="scientific">Photorhabdus thracensis</name>
    <dbReference type="NCBI Taxonomy" id="230089"/>
    <lineage>
        <taxon>Bacteria</taxon>
        <taxon>Pseudomonadati</taxon>
        <taxon>Pseudomonadota</taxon>
        <taxon>Gammaproteobacteria</taxon>
        <taxon>Enterobacterales</taxon>
        <taxon>Morganellaceae</taxon>
        <taxon>Photorhabdus</taxon>
    </lineage>
</organism>
<protein>
    <submittedName>
        <fullName evidence="2">Uncharacterized protein</fullName>
    </submittedName>
</protein>